<accession>A0ACD3SR85</accession>
<organism evidence="1 2">
    <name type="scientific">Imbroritus primus</name>
    <dbReference type="NCBI Taxonomy" id="3058603"/>
    <lineage>
        <taxon>Bacteria</taxon>
        <taxon>Pseudomonadati</taxon>
        <taxon>Pseudomonadota</taxon>
        <taxon>Betaproteobacteria</taxon>
        <taxon>Burkholderiales</taxon>
        <taxon>Burkholderiaceae</taxon>
        <taxon>Imbroritus</taxon>
    </lineage>
</organism>
<keyword evidence="1" id="KW-0418">Kinase</keyword>
<comment type="caution">
    <text evidence="1">The sequence shown here is derived from an EMBL/GenBank/DDBJ whole genome shotgun (WGS) entry which is preliminary data.</text>
</comment>
<sequence length="141" mass="14980">MTAPDPHSTHGPASTGASAFKHPPGAGRLARATRASLLGLKAGWRHEAAFRQEVWLALILLPLGIWLAPSLAYGVLMAVSIVLVWCIEMVNSAVEALADAISLEHHPLLGRAKDLGSAAVFFSLLIAAGVWLMAAYLRFFA</sequence>
<evidence type="ECO:0000313" key="2">
    <source>
        <dbReference type="Proteomes" id="UP000004277"/>
    </source>
</evidence>
<keyword evidence="1" id="KW-0808">Transferase</keyword>
<dbReference type="Proteomes" id="UP000004277">
    <property type="component" value="Unassembled WGS sequence"/>
</dbReference>
<proteinExistence type="predicted"/>
<dbReference type="EMBL" id="AKCV02000015">
    <property type="protein sequence ID" value="TMS58686.1"/>
    <property type="molecule type" value="Genomic_DNA"/>
</dbReference>
<reference evidence="1" key="1">
    <citation type="submission" date="2019-05" db="EMBL/GenBank/DDBJ databases">
        <title>Revised genome assembly of Burkholderiaceae (previously Ralstonia) sp. PBA.</title>
        <authorList>
            <person name="Gan H.M."/>
        </authorList>
    </citation>
    <scope>NUCLEOTIDE SEQUENCE</scope>
    <source>
        <strain evidence="1">PBA</strain>
    </source>
</reference>
<keyword evidence="2" id="KW-1185">Reference proteome</keyword>
<evidence type="ECO:0000313" key="1">
    <source>
        <dbReference type="EMBL" id="TMS58686.1"/>
    </source>
</evidence>
<gene>
    <name evidence="1" type="ORF">MW7_008215</name>
</gene>
<protein>
    <submittedName>
        <fullName evidence="1">Diacylglycerol kinase</fullName>
    </submittedName>
</protein>
<name>A0ACD3SR85_9BURK</name>